<reference evidence="3 4" key="1">
    <citation type="submission" date="2019-07" db="EMBL/GenBank/DDBJ databases">
        <title>Genomics analysis of Aphanomyces spp. identifies a new class of oomycete effector associated with host adaptation.</title>
        <authorList>
            <person name="Gaulin E."/>
        </authorList>
    </citation>
    <scope>NUCLEOTIDE SEQUENCE [LARGE SCALE GENOMIC DNA]</scope>
    <source>
        <strain evidence="3 4">ATCC 201684</strain>
    </source>
</reference>
<dbReference type="InterPro" id="IPR027417">
    <property type="entry name" value="P-loop_NTPase"/>
</dbReference>
<dbReference type="GO" id="GO:0008270">
    <property type="term" value="F:zinc ion binding"/>
    <property type="evidence" value="ECO:0007669"/>
    <property type="project" value="InterPro"/>
</dbReference>
<dbReference type="EMBL" id="VJMJ01000037">
    <property type="protein sequence ID" value="KAF0741319.1"/>
    <property type="molecule type" value="Genomic_DNA"/>
</dbReference>
<name>A0A6G0XM67_9STRA</name>
<gene>
    <name evidence="3" type="ORF">Ae201684_003431</name>
</gene>
<accession>A0A6G0XM67</accession>
<dbReference type="Proteomes" id="UP000481153">
    <property type="component" value="Unassembled WGS sequence"/>
</dbReference>
<proteinExistence type="predicted"/>
<evidence type="ECO:0000313" key="4">
    <source>
        <dbReference type="Proteomes" id="UP000481153"/>
    </source>
</evidence>
<dbReference type="GO" id="GO:0003676">
    <property type="term" value="F:nucleic acid binding"/>
    <property type="evidence" value="ECO:0007669"/>
    <property type="project" value="InterPro"/>
</dbReference>
<evidence type="ECO:0000313" key="3">
    <source>
        <dbReference type="EMBL" id="KAF0741319.1"/>
    </source>
</evidence>
<sequence length="588" mass="64588">MAKGPKSKKRHLEAPRNNASSSGLVVVNPALHRTVDKTNAPPPAKKQKPSKEAKPKSQAAAPSQPTEKGNGTYICSVCNIPVTKGAKDMHEQGKKHKRALAEGTKASEISNDKKEHKEKLGPIEYYQARDEEVLGALYCLVVMRKLSKVVVVLPNKSTKLSSPQTIAGAMKQLGYSAFAIHAKTSPNIRKLNAEKLNSSSGCILVTTEHLVAGLSLSPSVDLVYLHGNPHRGFALLSTEASPLSTWTPINIPKTLLQKAISRTNLAKNIFELQQEQPLDNDAQWIHKLANASGLGDEATPKKKAGLTPSQQKLQALSEKLFVLLAMPLESTASVNLNQMKQKLAAVGLVAQNAATGISVHNLRLSAQTQWLDTARGSSFGGEWDGSVRHGASKDKTSLLVRKTIKTDDPWSPNPEPSDPQEWGGLYGKACGHNEVVLQNLRPFFPQEVLNARVCCRAKPAPGNDGYDGCLEYLQWKCRENKHVMTLWDAEYWIFISEMGEVSRLSKKCMVTKPLSLIKWLMANFRLQTIRCEGRIKPAIILSTLSYALVCGTTKTTQKLPLTARQCILQFITTGSPETWEQLDRFESK</sequence>
<dbReference type="AlphaFoldDB" id="A0A6G0XM67"/>
<dbReference type="VEuPathDB" id="FungiDB:AeMF1_014562"/>
<feature type="region of interest" description="Disordered" evidence="1">
    <location>
        <begin position="1"/>
        <end position="68"/>
    </location>
</feature>
<organism evidence="3 4">
    <name type="scientific">Aphanomyces euteiches</name>
    <dbReference type="NCBI Taxonomy" id="100861"/>
    <lineage>
        <taxon>Eukaryota</taxon>
        <taxon>Sar</taxon>
        <taxon>Stramenopiles</taxon>
        <taxon>Oomycota</taxon>
        <taxon>Saprolegniomycetes</taxon>
        <taxon>Saprolegniales</taxon>
        <taxon>Verrucalvaceae</taxon>
        <taxon>Aphanomyces</taxon>
    </lineage>
</organism>
<feature type="compositionally biased region" description="Basic residues" evidence="1">
    <location>
        <begin position="1"/>
        <end position="11"/>
    </location>
</feature>
<evidence type="ECO:0000259" key="2">
    <source>
        <dbReference type="SMART" id="SM00451"/>
    </source>
</evidence>
<keyword evidence="4" id="KW-1185">Reference proteome</keyword>
<dbReference type="InterPro" id="IPR003604">
    <property type="entry name" value="Matrin/U1-like-C_Znf_C2H2"/>
</dbReference>
<dbReference type="Gene3D" id="3.40.50.300">
    <property type="entry name" value="P-loop containing nucleotide triphosphate hydrolases"/>
    <property type="match status" value="1"/>
</dbReference>
<feature type="compositionally biased region" description="Low complexity" evidence="1">
    <location>
        <begin position="56"/>
        <end position="65"/>
    </location>
</feature>
<feature type="domain" description="U1-type" evidence="2">
    <location>
        <begin position="70"/>
        <end position="103"/>
    </location>
</feature>
<dbReference type="SUPFAM" id="SSF52540">
    <property type="entry name" value="P-loop containing nucleoside triphosphate hydrolases"/>
    <property type="match status" value="1"/>
</dbReference>
<evidence type="ECO:0000256" key="1">
    <source>
        <dbReference type="SAM" id="MobiDB-lite"/>
    </source>
</evidence>
<comment type="caution">
    <text evidence="3">The sequence shown here is derived from an EMBL/GenBank/DDBJ whole genome shotgun (WGS) entry which is preliminary data.</text>
</comment>
<feature type="region of interest" description="Disordered" evidence="1">
    <location>
        <begin position="88"/>
        <end position="115"/>
    </location>
</feature>
<dbReference type="SMART" id="SM00451">
    <property type="entry name" value="ZnF_U1"/>
    <property type="match status" value="1"/>
</dbReference>
<protein>
    <recommendedName>
        <fullName evidence="2">U1-type domain-containing protein</fullName>
    </recommendedName>
</protein>